<dbReference type="Gene3D" id="3.60.40.10">
    <property type="entry name" value="PPM-type phosphatase domain"/>
    <property type="match status" value="1"/>
</dbReference>
<dbReference type="PANTHER" id="PTHR43156:SF2">
    <property type="entry name" value="STAGE II SPORULATION PROTEIN E"/>
    <property type="match status" value="1"/>
</dbReference>
<evidence type="ECO:0000256" key="1">
    <source>
        <dbReference type="ARBA" id="ARBA00022801"/>
    </source>
</evidence>
<dbReference type="PANTHER" id="PTHR43156">
    <property type="entry name" value="STAGE II SPORULATION PROTEIN E-RELATED"/>
    <property type="match status" value="1"/>
</dbReference>
<dbReference type="InterPro" id="IPR036457">
    <property type="entry name" value="PPM-type-like_dom_sf"/>
</dbReference>
<dbReference type="Pfam" id="PF07228">
    <property type="entry name" value="SpoIIE"/>
    <property type="match status" value="1"/>
</dbReference>
<dbReference type="InterPro" id="IPR001932">
    <property type="entry name" value="PPM-type_phosphatase-like_dom"/>
</dbReference>
<dbReference type="GO" id="GO:0016791">
    <property type="term" value="F:phosphatase activity"/>
    <property type="evidence" value="ECO:0007669"/>
    <property type="project" value="TreeGrafter"/>
</dbReference>
<reference evidence="3 4" key="1">
    <citation type="journal article" date="2020" name="Int. J. Syst. Evol. Microbiol.">
        <title>Reclassification of Streptomyces castelarensis and Streptomyces sporoclivatus as later heterotypic synonyms of Streptomyces antimycoticus.</title>
        <authorList>
            <person name="Komaki H."/>
            <person name="Tamura T."/>
        </authorList>
    </citation>
    <scope>NUCLEOTIDE SEQUENCE [LARGE SCALE GENOMIC DNA]</scope>
    <source>
        <strain evidence="3 4">NBRC 100767</strain>
    </source>
</reference>
<gene>
    <name evidence="3" type="ORF">SSPO_005780</name>
</gene>
<protein>
    <recommendedName>
        <fullName evidence="2">PPM-type phosphatase domain-containing protein</fullName>
    </recommendedName>
</protein>
<proteinExistence type="predicted"/>
<dbReference type="Proteomes" id="UP000463951">
    <property type="component" value="Chromosome"/>
</dbReference>
<accession>A0A499UDH5</accession>
<organism evidence="3 4">
    <name type="scientific">Streptomyces antimycoticus</name>
    <dbReference type="NCBI Taxonomy" id="68175"/>
    <lineage>
        <taxon>Bacteria</taxon>
        <taxon>Bacillati</taxon>
        <taxon>Actinomycetota</taxon>
        <taxon>Actinomycetes</taxon>
        <taxon>Kitasatosporales</taxon>
        <taxon>Streptomycetaceae</taxon>
        <taxon>Streptomyces</taxon>
        <taxon>Streptomyces violaceusniger group</taxon>
    </lineage>
</organism>
<feature type="domain" description="PPM-type phosphatase" evidence="2">
    <location>
        <begin position="2"/>
        <end position="82"/>
    </location>
</feature>
<evidence type="ECO:0000259" key="2">
    <source>
        <dbReference type="Pfam" id="PF07228"/>
    </source>
</evidence>
<evidence type="ECO:0000313" key="3">
    <source>
        <dbReference type="EMBL" id="BBJ37860.1"/>
    </source>
</evidence>
<sequence>MIGVDPAHQRPTVFDELPAHSTVLLYTDGLIERRGESLDHGLTRLRQHTAALCREPLDTFCDELLNGLAADTNDDAALLAVRPAPPTHTA</sequence>
<keyword evidence="1" id="KW-0378">Hydrolase</keyword>
<dbReference type="InterPro" id="IPR052016">
    <property type="entry name" value="Bact_Sigma-Reg"/>
</dbReference>
<evidence type="ECO:0000313" key="4">
    <source>
        <dbReference type="Proteomes" id="UP000463951"/>
    </source>
</evidence>
<dbReference type="EMBL" id="AP019620">
    <property type="protein sequence ID" value="BBJ37860.1"/>
    <property type="molecule type" value="Genomic_DNA"/>
</dbReference>
<name>A0A499UDH5_9ACTN</name>
<dbReference type="AlphaFoldDB" id="A0A499UDH5"/>